<dbReference type="PROSITE" id="PS00675">
    <property type="entry name" value="SIGMA54_INTERACT_1"/>
    <property type="match status" value="1"/>
</dbReference>
<evidence type="ECO:0000256" key="2">
    <source>
        <dbReference type="ARBA" id="ARBA00022840"/>
    </source>
</evidence>
<dbReference type="RefSeq" id="WP_208315005.1">
    <property type="nucleotide sequence ID" value="NZ_JAELYA010000006.1"/>
</dbReference>
<protein>
    <submittedName>
        <fullName evidence="8">Sigma-54-dependent Fis family transcriptional regulator</fullName>
    </submittedName>
</protein>
<keyword evidence="1" id="KW-0547">Nucleotide-binding</keyword>
<dbReference type="Pfam" id="PF02954">
    <property type="entry name" value="HTH_8"/>
    <property type="match status" value="1"/>
</dbReference>
<dbReference type="InterPro" id="IPR000014">
    <property type="entry name" value="PAS"/>
</dbReference>
<dbReference type="PROSITE" id="PS00676">
    <property type="entry name" value="SIGMA54_INTERACT_2"/>
    <property type="match status" value="1"/>
</dbReference>
<sequence>MSANDLSRHARQVMTVAQGQLQASGPAADPSIARSWLRCLEQYRLDPSQSRAPVVLEHARMLECRERLQQVLEIANGEMTSLHQQLAGAGNAVLLTDSRGVILNCVNDAADRRTFEQAGLWLGADWSEPHEGTNGIGTCLVERQALTIHQDEHFRSRHTGLTCSASPVFDPHGDLLAVLDVSAARREVSRQSQFHTMALVNLSAKTIESCYFLRRFEDQWLLRFHLQPESVGLFSEGLVAFDGDGRIQAANQSAINLLGRNRESLVGRSVEHFFDCRLDDLLARAQVQPAASWPLRTQSGRMVYALLRGQPRSVPVPVAVAKPLAPGLCLGDPQLANEFRRALKVYAHDVPLLLHGETGSGKEAMAKAVHQAGERAGKAFVALNCAAIPESLIESELFGYRGGSFTGARKEGMRGKLLQADGGTLFLDEIGDMPLALQTRLLRVLEERQVVPLGDGVAQAVDLRLISATHRNLAELVAAGTFREDLFYRLNGLVLELPPLREREDKADLLDHLLCEESRGRPPLLDEDARRQLLAYAWPGNVRQLRNVLRTLVALCEDGRIRLGDLPAEIRQAVPQTAQKPAADPLLNAERTALLAVLEGQRWHMSRVAEQLGISRNTLYRKLRRHGISRAV</sequence>
<feature type="domain" description="PAS" evidence="7">
    <location>
        <begin position="235"/>
        <end position="269"/>
    </location>
</feature>
<evidence type="ECO:0000313" key="9">
    <source>
        <dbReference type="Proteomes" id="UP000669060"/>
    </source>
</evidence>
<dbReference type="PRINTS" id="PR01590">
    <property type="entry name" value="HTHFIS"/>
</dbReference>
<dbReference type="InterPro" id="IPR002078">
    <property type="entry name" value="Sigma_54_int"/>
</dbReference>
<dbReference type="CDD" id="cd00009">
    <property type="entry name" value="AAA"/>
    <property type="match status" value="1"/>
</dbReference>
<proteinExistence type="predicted"/>
<keyword evidence="9" id="KW-1185">Reference proteome</keyword>
<evidence type="ECO:0000256" key="5">
    <source>
        <dbReference type="ARBA" id="ARBA00023163"/>
    </source>
</evidence>
<dbReference type="SUPFAM" id="SSF55781">
    <property type="entry name" value="GAF domain-like"/>
    <property type="match status" value="1"/>
</dbReference>
<evidence type="ECO:0000313" key="8">
    <source>
        <dbReference type="EMBL" id="MBO3276847.1"/>
    </source>
</evidence>
<evidence type="ECO:0000259" key="7">
    <source>
        <dbReference type="PROSITE" id="PS50112"/>
    </source>
</evidence>
<dbReference type="Pfam" id="PF00158">
    <property type="entry name" value="Sigma54_activat"/>
    <property type="match status" value="1"/>
</dbReference>
<dbReference type="SMART" id="SM00382">
    <property type="entry name" value="AAA"/>
    <property type="match status" value="1"/>
</dbReference>
<dbReference type="PANTHER" id="PTHR32071">
    <property type="entry name" value="TRANSCRIPTIONAL REGULATORY PROTEIN"/>
    <property type="match status" value="1"/>
</dbReference>
<dbReference type="InterPro" id="IPR025943">
    <property type="entry name" value="Sigma_54_int_dom_ATP-bd_2"/>
</dbReference>
<dbReference type="InterPro" id="IPR035965">
    <property type="entry name" value="PAS-like_dom_sf"/>
</dbReference>
<gene>
    <name evidence="8" type="ORF">JFY56_16605</name>
</gene>
<dbReference type="Gene3D" id="3.30.450.20">
    <property type="entry name" value="PAS domain"/>
    <property type="match status" value="1"/>
</dbReference>
<dbReference type="Gene3D" id="3.40.50.300">
    <property type="entry name" value="P-loop containing nucleotide triphosphate hydrolases"/>
    <property type="match status" value="1"/>
</dbReference>
<dbReference type="PROSITE" id="PS00688">
    <property type="entry name" value="SIGMA54_INTERACT_3"/>
    <property type="match status" value="1"/>
</dbReference>
<dbReference type="PROSITE" id="PS50045">
    <property type="entry name" value="SIGMA54_INTERACT_4"/>
    <property type="match status" value="1"/>
</dbReference>
<dbReference type="InterPro" id="IPR002197">
    <property type="entry name" value="HTH_Fis"/>
</dbReference>
<dbReference type="CDD" id="cd00130">
    <property type="entry name" value="PAS"/>
    <property type="match status" value="1"/>
</dbReference>
<keyword evidence="2" id="KW-0067">ATP-binding</keyword>
<dbReference type="EMBL" id="JAELYA010000006">
    <property type="protein sequence ID" value="MBO3276847.1"/>
    <property type="molecule type" value="Genomic_DNA"/>
</dbReference>
<name>A0ABS3TT45_9PSED</name>
<dbReference type="InterPro" id="IPR009057">
    <property type="entry name" value="Homeodomain-like_sf"/>
</dbReference>
<evidence type="ECO:0000259" key="6">
    <source>
        <dbReference type="PROSITE" id="PS50045"/>
    </source>
</evidence>
<dbReference type="Proteomes" id="UP000669060">
    <property type="component" value="Unassembled WGS sequence"/>
</dbReference>
<accession>A0ABS3TT45</accession>
<dbReference type="InterPro" id="IPR003593">
    <property type="entry name" value="AAA+_ATPase"/>
</dbReference>
<dbReference type="InterPro" id="IPR025662">
    <property type="entry name" value="Sigma_54_int_dom_ATP-bd_1"/>
</dbReference>
<comment type="caution">
    <text evidence="8">The sequence shown here is derived from an EMBL/GenBank/DDBJ whole genome shotgun (WGS) entry which is preliminary data.</text>
</comment>
<reference evidence="8 9" key="1">
    <citation type="submission" date="2020-12" db="EMBL/GenBank/DDBJ databases">
        <title>Pseudomonas schmalbachii sp. nov. isolated from millipede gut.</title>
        <authorList>
            <person name="Shelomi M."/>
        </authorList>
    </citation>
    <scope>NUCLEOTIDE SEQUENCE [LARGE SCALE GENOMIC DNA]</scope>
    <source>
        <strain evidence="8 9">Milli4</strain>
    </source>
</reference>
<dbReference type="InterPro" id="IPR058031">
    <property type="entry name" value="AAA_lid_NorR"/>
</dbReference>
<dbReference type="Pfam" id="PF25601">
    <property type="entry name" value="AAA_lid_14"/>
    <property type="match status" value="1"/>
</dbReference>
<keyword evidence="4" id="KW-0238">DNA-binding</keyword>
<evidence type="ECO:0000256" key="4">
    <source>
        <dbReference type="ARBA" id="ARBA00023125"/>
    </source>
</evidence>
<dbReference type="InterPro" id="IPR027417">
    <property type="entry name" value="P-loop_NTPase"/>
</dbReference>
<keyword evidence="3" id="KW-0805">Transcription regulation</keyword>
<dbReference type="PANTHER" id="PTHR32071:SF77">
    <property type="entry name" value="TRANSCRIPTIONAL REGULATORY PROTEIN"/>
    <property type="match status" value="1"/>
</dbReference>
<organism evidence="8 9">
    <name type="scientific">Pseudomonas schmalbachii</name>
    <dbReference type="NCBI Taxonomy" id="2816993"/>
    <lineage>
        <taxon>Bacteria</taxon>
        <taxon>Pseudomonadati</taxon>
        <taxon>Pseudomonadota</taxon>
        <taxon>Gammaproteobacteria</taxon>
        <taxon>Pseudomonadales</taxon>
        <taxon>Pseudomonadaceae</taxon>
        <taxon>Pseudomonas</taxon>
    </lineage>
</organism>
<dbReference type="InterPro" id="IPR029016">
    <property type="entry name" value="GAF-like_dom_sf"/>
</dbReference>
<dbReference type="Gene3D" id="1.10.10.60">
    <property type="entry name" value="Homeodomain-like"/>
    <property type="match status" value="1"/>
</dbReference>
<feature type="domain" description="Sigma-54 factor interaction" evidence="6">
    <location>
        <begin position="328"/>
        <end position="554"/>
    </location>
</feature>
<dbReference type="InterPro" id="IPR025944">
    <property type="entry name" value="Sigma_54_int_dom_CS"/>
</dbReference>
<dbReference type="Gene3D" id="1.10.8.60">
    <property type="match status" value="1"/>
</dbReference>
<dbReference type="SUPFAM" id="SSF55785">
    <property type="entry name" value="PYP-like sensor domain (PAS domain)"/>
    <property type="match status" value="1"/>
</dbReference>
<dbReference type="SUPFAM" id="SSF46689">
    <property type="entry name" value="Homeodomain-like"/>
    <property type="match status" value="1"/>
</dbReference>
<dbReference type="SUPFAM" id="SSF52540">
    <property type="entry name" value="P-loop containing nucleoside triphosphate hydrolases"/>
    <property type="match status" value="1"/>
</dbReference>
<evidence type="ECO:0000256" key="3">
    <source>
        <dbReference type="ARBA" id="ARBA00023015"/>
    </source>
</evidence>
<dbReference type="PROSITE" id="PS50112">
    <property type="entry name" value="PAS"/>
    <property type="match status" value="1"/>
</dbReference>
<dbReference type="Gene3D" id="3.30.450.40">
    <property type="match status" value="1"/>
</dbReference>
<evidence type="ECO:0000256" key="1">
    <source>
        <dbReference type="ARBA" id="ARBA00022741"/>
    </source>
</evidence>
<keyword evidence="5" id="KW-0804">Transcription</keyword>